<feature type="domain" description="Cadherin" evidence="14">
    <location>
        <begin position="945"/>
        <end position="1050"/>
    </location>
</feature>
<keyword evidence="4 13" id="KW-0732">Signal</keyword>
<evidence type="ECO:0000256" key="5">
    <source>
        <dbReference type="ARBA" id="ARBA00022737"/>
    </source>
</evidence>
<dbReference type="PROSITE" id="PS00232">
    <property type="entry name" value="CADHERIN_1"/>
    <property type="match status" value="5"/>
</dbReference>
<dbReference type="GO" id="GO:0005509">
    <property type="term" value="F:calcium ion binding"/>
    <property type="evidence" value="ECO:0007669"/>
    <property type="project" value="UniProtKB-UniRule"/>
</dbReference>
<feature type="domain" description="Cadherin" evidence="14">
    <location>
        <begin position="419"/>
        <end position="518"/>
    </location>
</feature>
<keyword evidence="10" id="KW-1015">Disulfide bond</keyword>
<evidence type="ECO:0000256" key="1">
    <source>
        <dbReference type="ARBA" id="ARBA00004479"/>
    </source>
</evidence>
<dbReference type="Gene3D" id="2.60.40.60">
    <property type="entry name" value="Cadherins"/>
    <property type="match status" value="12"/>
</dbReference>
<dbReference type="FunFam" id="2.60.40.60:FF:000029">
    <property type="entry name" value="Cadherin EGF LAG seven-pass G-type receptor 3"/>
    <property type="match status" value="1"/>
</dbReference>
<keyword evidence="7" id="KW-0130">Cell adhesion</keyword>
<dbReference type="PROSITE" id="PS50268">
    <property type="entry name" value="CADHERIN_2"/>
    <property type="match status" value="12"/>
</dbReference>
<evidence type="ECO:0000256" key="12">
    <source>
        <dbReference type="PROSITE-ProRule" id="PRU00043"/>
    </source>
</evidence>
<keyword evidence="2" id="KW-0245">EGF-like domain</keyword>
<sequence length="1217" mass="132520">MCLLLVTYFTLFSCYAGSLVAAILATDDDSGINGEITYTVSEDDEEGMFFLNPVTGVFNLTRALDYEAQQYYILTIRAEDGGGQFTTIRVYFNILDINDNPPVFSMTSYSTSLMENLAPGSAILNFSVTDADDGSNSQLSFSIASGDSMGHFSINNSGVLSIRQPLDRESQSFYSLVVQVHDMAPLPASRYTSTAQVSIILLDVNDSPPSFISPKLTYIPENTPIDTIVFKAQATDPDSGPNSYIEYSLLRPLGNKFSIGTIDGEVRLIGELDREAVSNYTLTVVATDKGQPSLSSSTDVVVIVLDINDNNPLFAQKLYRVELDENTLTGTDLIQVLATDGDEGTNGQVRYSIVSGDTGNEFRIDSVTGVITVAKPLDREKLSRYTLTIKASDKGTPLQSTTVKVIINVLDENDNAPRFSQIFSASVPENAPLGFTVTRVTTSDEDIGMNAVSRYSIRDTSLPFIINPSTGDITVSRLLNREDTDRYRIRVSAHDSGWTVSTDVTVFVTDVNDNAPRFTKPSYYLECPELPGIGLKVTQVSATDPDEGSNGHVFYFIKSQSEFFRINATTGEIFNKQYLRYQNSSGSSNVNINRHSFIVTSSDRGSPPLLSETTVTINIVDSNDNAPLFLASKYFTPVTKNVRAGTNLIKVTAVDDKDFGLNSEVEYFVSDESKTNKFSLDRSTGWISVSSSLMADLNKKFLFKVKAKDKGNPPLSSEVAVEIVVTEENYHTPEFSQSHMSVTIPESHSVGAVIRTVSARDRDAAMNGLIRYNISSGNEAGNFAINTTTGTLTLAKPLDFELCQKHELIVTATDGGWVSRTGFCSVTINVIDVNDNSPAFSPEDYFPNVLENAPSGTTVIRLNASDADSGPNAVIAYAIQSSDSDLFVIDPNTGTITTQGFLDYETKQSYHLTIKAFNVPDEERCSFASVNIQLEGTNEYVPRFVSKLYYFEVSEAASKGTIVGEVFASDRDLGTDGEVHYLIFGNSRKKGFQIDEKSGQIYVSGPLDREKEERISLKVLAKNFGSIRGADIDEVTVNITVLDANDPPVFTLGTYNIQISEGVPPGTHVTFVSAFDSDSVPSWSRFSYFIGSGNDNSAFSINPQTGQVTVTAELDRETRPVYNLSVLAIDSGTPSATGSASLLVTLEDINDNGPTLSTHQGEVMENNRAGTLVMTLQSSDPDLPPNQGPFTYYLLSTGPATSYFSLSTVVTALLIMM</sequence>
<dbReference type="FunFam" id="2.60.40.60:FF:000114">
    <property type="entry name" value="FAT atypical cadherin 4"/>
    <property type="match status" value="1"/>
</dbReference>
<accession>A0A8C9F9B8</accession>
<feature type="domain" description="Cadherin" evidence="14">
    <location>
        <begin position="736"/>
        <end position="840"/>
    </location>
</feature>
<feature type="domain" description="Cadherin" evidence="14">
    <location>
        <begin position="211"/>
        <end position="314"/>
    </location>
</feature>
<feature type="chain" id="PRO_5034920197" evidence="13">
    <location>
        <begin position="17"/>
        <end position="1217"/>
    </location>
</feature>
<dbReference type="GO" id="GO:0007156">
    <property type="term" value="P:homophilic cell adhesion via plasma membrane adhesion molecules"/>
    <property type="evidence" value="ECO:0007669"/>
    <property type="project" value="InterPro"/>
</dbReference>
<evidence type="ECO:0000256" key="4">
    <source>
        <dbReference type="ARBA" id="ARBA00022729"/>
    </source>
</evidence>
<feature type="domain" description="Cadherin" evidence="14">
    <location>
        <begin position="519"/>
        <end position="629"/>
    </location>
</feature>
<organism evidence="15 16">
    <name type="scientific">Pavo cristatus</name>
    <name type="common">Indian peafowl</name>
    <name type="synonym">Blue peafowl</name>
    <dbReference type="NCBI Taxonomy" id="9049"/>
    <lineage>
        <taxon>Eukaryota</taxon>
        <taxon>Metazoa</taxon>
        <taxon>Chordata</taxon>
        <taxon>Craniata</taxon>
        <taxon>Vertebrata</taxon>
        <taxon>Euteleostomi</taxon>
        <taxon>Archelosauria</taxon>
        <taxon>Archosauria</taxon>
        <taxon>Dinosauria</taxon>
        <taxon>Saurischia</taxon>
        <taxon>Theropoda</taxon>
        <taxon>Coelurosauria</taxon>
        <taxon>Aves</taxon>
        <taxon>Neognathae</taxon>
        <taxon>Galloanserae</taxon>
        <taxon>Galliformes</taxon>
        <taxon>Phasianidae</taxon>
        <taxon>Phasianinae</taxon>
        <taxon>Pavo</taxon>
    </lineage>
</organism>
<feature type="signal peptide" evidence="13">
    <location>
        <begin position="1"/>
        <end position="16"/>
    </location>
</feature>
<dbReference type="SMART" id="SM00112">
    <property type="entry name" value="CA"/>
    <property type="match status" value="11"/>
</dbReference>
<dbReference type="FunFam" id="2.60.40.60:FF:000138">
    <property type="entry name" value="FAT atypical cadherin 4"/>
    <property type="match status" value="1"/>
</dbReference>
<dbReference type="Ensembl" id="ENSPSTT00000011961.1">
    <property type="protein sequence ID" value="ENSPSTP00000011400.1"/>
    <property type="gene ID" value="ENSPSTG00000007966.1"/>
</dbReference>
<dbReference type="FunFam" id="2.60.40.60:FF:000176">
    <property type="entry name" value="FAT atypical cadherin 4"/>
    <property type="match status" value="1"/>
</dbReference>
<dbReference type="Pfam" id="PF00028">
    <property type="entry name" value="Cadherin"/>
    <property type="match status" value="11"/>
</dbReference>
<dbReference type="FunFam" id="2.60.40.60:FF:000010">
    <property type="entry name" value="Cadherin EGF LAG seven-pass G-type receptor 3"/>
    <property type="match status" value="2"/>
</dbReference>
<dbReference type="GO" id="GO:0005886">
    <property type="term" value="C:plasma membrane"/>
    <property type="evidence" value="ECO:0007669"/>
    <property type="project" value="InterPro"/>
</dbReference>
<dbReference type="Proteomes" id="UP000694428">
    <property type="component" value="Unplaced"/>
</dbReference>
<feature type="domain" description="Cadherin" evidence="14">
    <location>
        <begin position="630"/>
        <end position="735"/>
    </location>
</feature>
<feature type="domain" description="Cadherin" evidence="14">
    <location>
        <begin position="105"/>
        <end position="211"/>
    </location>
</feature>
<evidence type="ECO:0000256" key="11">
    <source>
        <dbReference type="ARBA" id="ARBA00023180"/>
    </source>
</evidence>
<dbReference type="FunFam" id="2.60.40.60:FF:000024">
    <property type="entry name" value="FAT atypical cadherin 3"/>
    <property type="match status" value="1"/>
</dbReference>
<feature type="domain" description="Cadherin" evidence="14">
    <location>
        <begin position="315"/>
        <end position="419"/>
    </location>
</feature>
<evidence type="ECO:0000256" key="2">
    <source>
        <dbReference type="ARBA" id="ARBA00022536"/>
    </source>
</evidence>
<reference evidence="15" key="2">
    <citation type="submission" date="2025-09" db="UniProtKB">
        <authorList>
            <consortium name="Ensembl"/>
        </authorList>
    </citation>
    <scope>IDENTIFICATION</scope>
</reference>
<evidence type="ECO:0000313" key="16">
    <source>
        <dbReference type="Proteomes" id="UP000694428"/>
    </source>
</evidence>
<dbReference type="FunFam" id="2.60.40.60:FF:000039">
    <property type="entry name" value="FAT atypical cadherin 3"/>
    <property type="match status" value="1"/>
</dbReference>
<evidence type="ECO:0000256" key="6">
    <source>
        <dbReference type="ARBA" id="ARBA00022837"/>
    </source>
</evidence>
<evidence type="ECO:0000256" key="7">
    <source>
        <dbReference type="ARBA" id="ARBA00022889"/>
    </source>
</evidence>
<comment type="subcellular location">
    <subcellularLocation>
        <location evidence="1">Membrane</location>
        <topology evidence="1">Single-pass type I membrane protein</topology>
    </subcellularLocation>
</comment>
<evidence type="ECO:0000256" key="10">
    <source>
        <dbReference type="ARBA" id="ARBA00023157"/>
    </source>
</evidence>
<keyword evidence="6 12" id="KW-0106">Calcium</keyword>
<feature type="domain" description="Cadherin" evidence="14">
    <location>
        <begin position="17"/>
        <end position="104"/>
    </location>
</feature>
<feature type="domain" description="Cadherin" evidence="14">
    <location>
        <begin position="1051"/>
        <end position="1156"/>
    </location>
</feature>
<dbReference type="GO" id="GO:0005911">
    <property type="term" value="C:cell-cell junction"/>
    <property type="evidence" value="ECO:0007669"/>
    <property type="project" value="TreeGrafter"/>
</dbReference>
<name>A0A8C9F9B8_PAVCR</name>
<dbReference type="FunFam" id="2.60.40.60:FF:000118">
    <property type="entry name" value="protocadherin Fat 4"/>
    <property type="match status" value="1"/>
</dbReference>
<dbReference type="InterPro" id="IPR020894">
    <property type="entry name" value="Cadherin_CS"/>
</dbReference>
<dbReference type="InterPro" id="IPR002126">
    <property type="entry name" value="Cadherin-like_dom"/>
</dbReference>
<dbReference type="FunFam" id="2.60.40.60:FF:000106">
    <property type="entry name" value="FAT atypical cadherin 4"/>
    <property type="match status" value="1"/>
</dbReference>
<dbReference type="PANTHER" id="PTHR24025">
    <property type="entry name" value="DESMOGLEIN FAMILY MEMBER"/>
    <property type="match status" value="1"/>
</dbReference>
<keyword evidence="5" id="KW-0677">Repeat</keyword>
<keyword evidence="9" id="KW-0472">Membrane</keyword>
<proteinExistence type="predicted"/>
<evidence type="ECO:0000256" key="13">
    <source>
        <dbReference type="SAM" id="SignalP"/>
    </source>
</evidence>
<evidence type="ECO:0000313" key="15">
    <source>
        <dbReference type="Ensembl" id="ENSPSTP00000011400.1"/>
    </source>
</evidence>
<dbReference type="InterPro" id="IPR015919">
    <property type="entry name" value="Cadherin-like_sf"/>
</dbReference>
<evidence type="ECO:0000256" key="3">
    <source>
        <dbReference type="ARBA" id="ARBA00022692"/>
    </source>
</evidence>
<dbReference type="PRINTS" id="PR00205">
    <property type="entry name" value="CADHERIN"/>
</dbReference>
<feature type="domain" description="Cadherin" evidence="14">
    <location>
        <begin position="841"/>
        <end position="944"/>
    </location>
</feature>
<evidence type="ECO:0000256" key="8">
    <source>
        <dbReference type="ARBA" id="ARBA00022989"/>
    </source>
</evidence>
<keyword evidence="11" id="KW-0325">Glycoprotein</keyword>
<keyword evidence="8" id="KW-1133">Transmembrane helix</keyword>
<protein>
    <submittedName>
        <fullName evidence="15">FAT atypical cadherin 4</fullName>
    </submittedName>
</protein>
<evidence type="ECO:0000259" key="14">
    <source>
        <dbReference type="PROSITE" id="PS50268"/>
    </source>
</evidence>
<keyword evidence="3" id="KW-0812">Transmembrane</keyword>
<dbReference type="FunFam" id="2.60.40.60:FF:000171">
    <property type="entry name" value="FAT atypical cadherin 4"/>
    <property type="match status" value="1"/>
</dbReference>
<dbReference type="AlphaFoldDB" id="A0A8C9F9B8"/>
<reference evidence="15" key="1">
    <citation type="submission" date="2025-08" db="UniProtKB">
        <authorList>
            <consortium name="Ensembl"/>
        </authorList>
    </citation>
    <scope>IDENTIFICATION</scope>
</reference>
<dbReference type="SUPFAM" id="SSF49313">
    <property type="entry name" value="Cadherin-like"/>
    <property type="match status" value="12"/>
</dbReference>
<evidence type="ECO:0000256" key="9">
    <source>
        <dbReference type="ARBA" id="ARBA00023136"/>
    </source>
</evidence>
<feature type="domain" description="Cadherin" evidence="14">
    <location>
        <begin position="1155"/>
        <end position="1208"/>
    </location>
</feature>
<dbReference type="PANTHER" id="PTHR24025:SF31">
    <property type="entry name" value="NEURAL-CADHERIN"/>
    <property type="match status" value="1"/>
</dbReference>
<keyword evidence="16" id="KW-1185">Reference proteome</keyword>
<dbReference type="CDD" id="cd11304">
    <property type="entry name" value="Cadherin_repeat"/>
    <property type="match status" value="12"/>
</dbReference>
<dbReference type="InterPro" id="IPR050971">
    <property type="entry name" value="Cadherin-domain_protein"/>
</dbReference>